<feature type="region of interest" description="Disordered" evidence="1">
    <location>
        <begin position="119"/>
        <end position="239"/>
    </location>
</feature>
<reference evidence="3" key="1">
    <citation type="submission" date="2018-08" db="EMBL/GenBank/DDBJ databases">
        <title>Draft genome sequence of azole-resistant Aspergillus thermomutatus (Neosartorya pseudofischeri) strain HMR AF 39, isolated from a human nasal aspirate.</title>
        <authorList>
            <person name="Parent-Michaud M."/>
            <person name="Dufresne P.J."/>
            <person name="Fournier E."/>
            <person name="Martineau C."/>
            <person name="Moreira S."/>
            <person name="Perkins V."/>
            <person name="De Repentigny L."/>
            <person name="Dufresne S.F."/>
        </authorList>
    </citation>
    <scope>NUCLEOTIDE SEQUENCE [LARGE SCALE GENOMIC DNA]</scope>
    <source>
        <strain evidence="3">HMR AF 39</strain>
    </source>
</reference>
<keyword evidence="4" id="KW-1185">Reference proteome</keyword>
<comment type="caution">
    <text evidence="3">The sequence shown here is derived from an EMBL/GenBank/DDBJ whole genome shotgun (WGS) entry which is preliminary data.</text>
</comment>
<accession>A0A397H1R4</accession>
<dbReference type="AlphaFoldDB" id="A0A397H1R4"/>
<sequence>MAYDGFQRSSSPYDQAGNIGQINPSDYRSPTYPPPYPSQYGPDRVNMPQPQVPPPAPSSTQGQYAESPSQQYSWHQQPSTGTINEAVSSAFRKADTPTYLSPEVLSQITATVIQQLKATGLDNVQAQHPPQPQQPSPQPPSGPAPSQWVPPRYAPQYNYNEYESPPAVPPKPSSSQPGAAPETSDYQQYPPPGTFASPHPSARPSPAPPLERRESPYSQASDQSQKMEARPRPPSRDATVTEMTTLEKIWGKLFEDGKPTKRLGQLLRGIAVHLVSTDAIGWAISYLTVCKTEDYPPGNTLVVVPEKLQKFYEDTKVPSDLYPWQDIFDDRTSSISRLFREVEAEHHLVQVKLNERPDIPGLTPRGFERWATLMIQAHPDREYERLQKAVLNMPINNPDDRRERFPKEIPRRLFPEAPDLTVRDELDRFITKHCGVDLPPVTEEELKKVAAHRHKVSTSSTASAAETAPSVTERGRQQHHTSSAIMDDDEEEARSRPIERERKPYSAQPGGGKVYEEPGASSHRHKDSFSTGSRSKEGSVPPVSRKAYDSYGQDPLYPRAGSRGSQRPISIHGRTRSSSRGGHGGGDYRHSESDLLSSSHNVGSRHSGLSGSDYYSTSSTLPGDIIEDSRRYRDSDDQRLYESLREREKEREKSKYHDHLPSRSSWANEEEYYRGLLGGQGGGPVSGSSGGYDYKTYTYR</sequence>
<feature type="region of interest" description="Disordered" evidence="1">
    <location>
        <begin position="1"/>
        <end position="89"/>
    </location>
</feature>
<evidence type="ECO:0000256" key="1">
    <source>
        <dbReference type="SAM" id="MobiDB-lite"/>
    </source>
</evidence>
<feature type="compositionally biased region" description="Low complexity" evidence="1">
    <location>
        <begin position="457"/>
        <end position="472"/>
    </location>
</feature>
<feature type="region of interest" description="Disordered" evidence="1">
    <location>
        <begin position="447"/>
        <end position="700"/>
    </location>
</feature>
<dbReference type="Proteomes" id="UP000215305">
    <property type="component" value="Unassembled WGS sequence"/>
</dbReference>
<feature type="compositionally biased region" description="Basic and acidic residues" evidence="1">
    <location>
        <begin position="225"/>
        <end position="235"/>
    </location>
</feature>
<evidence type="ECO:0000313" key="3">
    <source>
        <dbReference type="EMBL" id="RHZ57085.1"/>
    </source>
</evidence>
<name>A0A397H1R4_ASPTH</name>
<dbReference type="STRING" id="41047.A0A397H1R4"/>
<feature type="compositionally biased region" description="Basic and acidic residues" evidence="1">
    <location>
        <begin position="627"/>
        <end position="661"/>
    </location>
</feature>
<feature type="domain" description="DUF7514" evidence="2">
    <location>
        <begin position="253"/>
        <end position="429"/>
    </location>
</feature>
<organism evidence="3 4">
    <name type="scientific">Aspergillus thermomutatus</name>
    <name type="common">Neosartorya pseudofischeri</name>
    <dbReference type="NCBI Taxonomy" id="41047"/>
    <lineage>
        <taxon>Eukaryota</taxon>
        <taxon>Fungi</taxon>
        <taxon>Dikarya</taxon>
        <taxon>Ascomycota</taxon>
        <taxon>Pezizomycotina</taxon>
        <taxon>Eurotiomycetes</taxon>
        <taxon>Eurotiomycetidae</taxon>
        <taxon>Eurotiales</taxon>
        <taxon>Aspergillaceae</taxon>
        <taxon>Aspergillus</taxon>
        <taxon>Aspergillus subgen. Fumigati</taxon>
    </lineage>
</organism>
<dbReference type="PANTHER" id="PTHR39611">
    <property type="entry name" value="HYDROXYPROLINE-RICH GLYCOPROTEIN DZ-HRGP-RELATED"/>
    <property type="match status" value="1"/>
</dbReference>
<evidence type="ECO:0000259" key="2">
    <source>
        <dbReference type="Pfam" id="PF24355"/>
    </source>
</evidence>
<dbReference type="RefSeq" id="XP_026614889.1">
    <property type="nucleotide sequence ID" value="XM_026757936.1"/>
</dbReference>
<feature type="compositionally biased region" description="Polar residues" evidence="1">
    <location>
        <begin position="594"/>
        <end position="621"/>
    </location>
</feature>
<dbReference type="EMBL" id="NKHU02000083">
    <property type="protein sequence ID" value="RHZ57085.1"/>
    <property type="molecule type" value="Genomic_DNA"/>
</dbReference>
<proteinExistence type="predicted"/>
<dbReference type="PANTHER" id="PTHR39611:SF1">
    <property type="entry name" value="HYDROXYPROLINE-RICH GLYCOPROTEIN DZ-HRGP"/>
    <property type="match status" value="1"/>
</dbReference>
<dbReference type="Pfam" id="PF24355">
    <property type="entry name" value="DUF7514"/>
    <property type="match status" value="1"/>
</dbReference>
<feature type="compositionally biased region" description="Gly residues" evidence="1">
    <location>
        <begin position="676"/>
        <end position="690"/>
    </location>
</feature>
<dbReference type="GeneID" id="38126291"/>
<protein>
    <recommendedName>
        <fullName evidence="2">DUF7514 domain-containing protein</fullName>
    </recommendedName>
</protein>
<gene>
    <name evidence="3" type="ORF">CDV56_104317</name>
</gene>
<feature type="compositionally biased region" description="Polar residues" evidence="1">
    <location>
        <begin position="7"/>
        <end position="23"/>
    </location>
</feature>
<dbReference type="VEuPathDB" id="FungiDB:CDV56_104317"/>
<feature type="compositionally biased region" description="Basic and acidic residues" evidence="1">
    <location>
        <begin position="493"/>
        <end position="504"/>
    </location>
</feature>
<dbReference type="InterPro" id="IPR055936">
    <property type="entry name" value="DUF7514"/>
</dbReference>
<feature type="compositionally biased region" description="Pro residues" evidence="1">
    <location>
        <begin position="129"/>
        <end position="143"/>
    </location>
</feature>
<dbReference type="OrthoDB" id="5413703at2759"/>
<evidence type="ECO:0000313" key="4">
    <source>
        <dbReference type="Proteomes" id="UP000215305"/>
    </source>
</evidence>
<feature type="compositionally biased region" description="Polar residues" evidence="1">
    <location>
        <begin position="58"/>
        <end position="87"/>
    </location>
</feature>